<keyword evidence="6 7" id="KW-0472">Membrane</keyword>
<dbReference type="EMBL" id="CP009508">
    <property type="protein sequence ID" value="AKB35756.1"/>
    <property type="molecule type" value="Genomic_DNA"/>
</dbReference>
<protein>
    <submittedName>
        <fullName evidence="8">Multi antimicrobial extrusion protein (Na(+)/drug antiporter), MATE family of MDR efflux pumps</fullName>
    </submittedName>
</protein>
<name>A0A0E3LCM0_9EURY</name>
<dbReference type="PANTHER" id="PTHR43549:SF2">
    <property type="entry name" value="MULTIDRUG RESISTANCE PROTEIN NORM-RELATED"/>
    <property type="match status" value="1"/>
</dbReference>
<evidence type="ECO:0000313" key="8">
    <source>
        <dbReference type="EMBL" id="AKB35756.1"/>
    </source>
</evidence>
<dbReference type="HOGENOM" id="CLU_012893_13_2_2"/>
<dbReference type="Proteomes" id="UP000033123">
    <property type="component" value="Chromosome"/>
</dbReference>
<dbReference type="InterPro" id="IPR052031">
    <property type="entry name" value="Membrane_Transporter-Flippase"/>
</dbReference>
<evidence type="ECO:0000313" key="9">
    <source>
        <dbReference type="Proteomes" id="UP000033123"/>
    </source>
</evidence>
<dbReference type="PANTHER" id="PTHR43549">
    <property type="entry name" value="MULTIDRUG RESISTANCE PROTEIN YPNP-RELATED"/>
    <property type="match status" value="1"/>
</dbReference>
<gene>
    <name evidence="8" type="ORF">MSSAC_1166</name>
</gene>
<keyword evidence="3" id="KW-1003">Cell membrane</keyword>
<feature type="transmembrane region" description="Helical" evidence="7">
    <location>
        <begin position="66"/>
        <end position="89"/>
    </location>
</feature>
<keyword evidence="2" id="KW-0813">Transport</keyword>
<evidence type="ECO:0000256" key="5">
    <source>
        <dbReference type="ARBA" id="ARBA00022989"/>
    </source>
</evidence>
<feature type="transmembrane region" description="Helical" evidence="7">
    <location>
        <begin position="110"/>
        <end position="131"/>
    </location>
</feature>
<feature type="transmembrane region" description="Helical" evidence="7">
    <location>
        <begin position="34"/>
        <end position="54"/>
    </location>
</feature>
<dbReference type="RefSeq" id="WP_231593628.1">
    <property type="nucleotide sequence ID" value="NZ_CP009508.1"/>
</dbReference>
<dbReference type="InterPro" id="IPR002528">
    <property type="entry name" value="MATE_fam"/>
</dbReference>
<evidence type="ECO:0000256" key="2">
    <source>
        <dbReference type="ARBA" id="ARBA00022448"/>
    </source>
</evidence>
<keyword evidence="5 7" id="KW-1133">Transmembrane helix</keyword>
<proteinExistence type="predicted"/>
<sequence>MHNNPVEKAGLFSSAAESKTKGVDTLLGDPKKAILKLAIPMIVAMSVQNIYQLVDTYWVSGLGADALAAMGFVFPFFFISMSLSNGLGIGGGAAISRRIGARDKEGADEVAVHTIILMLILVLVFSIPFYTFAPQIFTLVGAGKTTGLVVAYARVIFLGSIVVFFTNVANSIIRSEGDSKRAMQAMVLGAGLNIILDPIFIYTLKLGIAGAAWATLVSLAILHS</sequence>
<dbReference type="GeneID" id="69043242"/>
<accession>A0A0E3LCM0</accession>
<dbReference type="GO" id="GO:0015297">
    <property type="term" value="F:antiporter activity"/>
    <property type="evidence" value="ECO:0007669"/>
    <property type="project" value="InterPro"/>
</dbReference>
<dbReference type="STRING" id="1434118.MSSAC_1166"/>
<evidence type="ECO:0000256" key="7">
    <source>
        <dbReference type="SAM" id="Phobius"/>
    </source>
</evidence>
<dbReference type="GO" id="GO:0042910">
    <property type="term" value="F:xenobiotic transmembrane transporter activity"/>
    <property type="evidence" value="ECO:0007669"/>
    <property type="project" value="InterPro"/>
</dbReference>
<feature type="transmembrane region" description="Helical" evidence="7">
    <location>
        <begin position="151"/>
        <end position="170"/>
    </location>
</feature>
<dbReference type="AlphaFoldDB" id="A0A0E3LCM0"/>
<keyword evidence="4 7" id="KW-0812">Transmembrane</keyword>
<dbReference type="KEGG" id="msj:MSSAC_1166"/>
<evidence type="ECO:0000256" key="6">
    <source>
        <dbReference type="ARBA" id="ARBA00023136"/>
    </source>
</evidence>
<comment type="subcellular location">
    <subcellularLocation>
        <location evidence="1">Cell membrane</location>
        <topology evidence="1">Multi-pass membrane protein</topology>
    </subcellularLocation>
</comment>
<reference evidence="8 9" key="1">
    <citation type="submission" date="2014-07" db="EMBL/GenBank/DDBJ databases">
        <title>Methanogenic archaea and the global carbon cycle.</title>
        <authorList>
            <person name="Henriksen J.R."/>
            <person name="Luke J."/>
            <person name="Reinhart S."/>
            <person name="Benedict M.N."/>
            <person name="Youngblut N.D."/>
            <person name="Metcalf M.E."/>
            <person name="Whitaker R.J."/>
            <person name="Metcalf W.W."/>
        </authorList>
    </citation>
    <scope>NUCLEOTIDE SEQUENCE [LARGE SCALE GENOMIC DNA]</scope>
    <source>
        <strain evidence="8 9">C2J</strain>
    </source>
</reference>
<dbReference type="GO" id="GO:0005886">
    <property type="term" value="C:plasma membrane"/>
    <property type="evidence" value="ECO:0007669"/>
    <property type="project" value="UniProtKB-SubCell"/>
</dbReference>
<dbReference type="PATRIC" id="fig|1434118.4.peg.1491"/>
<evidence type="ECO:0000256" key="4">
    <source>
        <dbReference type="ARBA" id="ARBA00022692"/>
    </source>
</evidence>
<organism evidence="8 9">
    <name type="scientific">Methanosarcina siciliae C2J</name>
    <dbReference type="NCBI Taxonomy" id="1434118"/>
    <lineage>
        <taxon>Archaea</taxon>
        <taxon>Methanobacteriati</taxon>
        <taxon>Methanobacteriota</taxon>
        <taxon>Stenosarchaea group</taxon>
        <taxon>Methanomicrobia</taxon>
        <taxon>Methanosarcinales</taxon>
        <taxon>Methanosarcinaceae</taxon>
        <taxon>Methanosarcina</taxon>
    </lineage>
</organism>
<dbReference type="Pfam" id="PF01554">
    <property type="entry name" value="MatE"/>
    <property type="match status" value="1"/>
</dbReference>
<evidence type="ECO:0000256" key="3">
    <source>
        <dbReference type="ARBA" id="ARBA00022475"/>
    </source>
</evidence>
<evidence type="ECO:0000256" key="1">
    <source>
        <dbReference type="ARBA" id="ARBA00004651"/>
    </source>
</evidence>